<name>A0A6I6JDX0_9BACT</name>
<evidence type="ECO:0000256" key="3">
    <source>
        <dbReference type="ARBA" id="ARBA00022679"/>
    </source>
</evidence>
<dbReference type="NCBIfam" id="NF002060">
    <property type="entry name" value="PRK00892.1"/>
    <property type="match status" value="1"/>
</dbReference>
<dbReference type="Gene3D" id="2.160.10.10">
    <property type="entry name" value="Hexapeptide repeat proteins"/>
    <property type="match status" value="1"/>
</dbReference>
<evidence type="ECO:0000313" key="11">
    <source>
        <dbReference type="Proteomes" id="UP000428328"/>
    </source>
</evidence>
<dbReference type="AlphaFoldDB" id="A0A6I6JDX0"/>
<sequence length="348" mass="35904">MKIMLSALAEKLGLEYTGSDLEITGVNTLEKAREDEVSFLVNPKYAPQLSETRAGCVLTSGPYVEKVERALVSGNVYMDLAKVVEIFAEPQGCMSGVSELAYVHPDAVVDESATIYPFAFIGAGAVIGAGTQVFAGAYVGEKTSVGTGCILYPNCVLMGGLTVGNDVIIQPGAVLGGDGFGFAQTPMGHMKIPQIGNVTVEDRVEIGSNAAIDRAALDSTRIGMGSKLDNLVQIGHNVEIGQHCLIIGQVGVGGSTKVGDGVVLAGQVGVADNAEIGDGAMIGAQSGVAGKVAPGSKMAGSPVMPAGTFLKASGVCMPKLPDLFKRVKKLEKELEALKRTVTNGDEDE</sequence>
<dbReference type="InterPro" id="IPR018357">
    <property type="entry name" value="Hexapep_transf_CS"/>
</dbReference>
<dbReference type="GO" id="GO:0009245">
    <property type="term" value="P:lipid A biosynthetic process"/>
    <property type="evidence" value="ECO:0007669"/>
    <property type="project" value="UniProtKB-UniRule"/>
</dbReference>
<organism evidence="10 11">
    <name type="scientific">Pseudodesulfovibrio cashew</name>
    <dbReference type="NCBI Taxonomy" id="2678688"/>
    <lineage>
        <taxon>Bacteria</taxon>
        <taxon>Pseudomonadati</taxon>
        <taxon>Thermodesulfobacteriota</taxon>
        <taxon>Desulfovibrionia</taxon>
        <taxon>Desulfovibrionales</taxon>
        <taxon>Desulfovibrionaceae</taxon>
    </lineage>
</organism>
<dbReference type="GO" id="GO:0016020">
    <property type="term" value="C:membrane"/>
    <property type="evidence" value="ECO:0007669"/>
    <property type="project" value="GOC"/>
</dbReference>
<dbReference type="EC" id="2.3.1.191" evidence="7"/>
<dbReference type="Proteomes" id="UP000428328">
    <property type="component" value="Chromosome"/>
</dbReference>
<keyword evidence="3 7" id="KW-0808">Transferase</keyword>
<evidence type="ECO:0000256" key="1">
    <source>
        <dbReference type="ARBA" id="ARBA00022516"/>
    </source>
</evidence>
<comment type="pathway">
    <text evidence="7">Bacterial outer membrane biogenesis; LPS lipid A biosynthesis.</text>
</comment>
<keyword evidence="2 7" id="KW-0441">Lipid A biosynthesis</keyword>
<dbReference type="Gene3D" id="3.40.1390.10">
    <property type="entry name" value="MurE/MurF, N-terminal domain"/>
    <property type="match status" value="1"/>
</dbReference>
<dbReference type="NCBIfam" id="TIGR01853">
    <property type="entry name" value="lipid_A_lpxD"/>
    <property type="match status" value="1"/>
</dbReference>
<comment type="catalytic activity">
    <reaction evidence="7">
        <text>a UDP-3-O-[(3R)-3-hydroxyacyl]-alpha-D-glucosamine + a (3R)-hydroxyacyl-[ACP] = a UDP-2-N,3-O-bis[(3R)-3-hydroxyacyl]-alpha-D-glucosamine + holo-[ACP] + H(+)</text>
        <dbReference type="Rhea" id="RHEA:53836"/>
        <dbReference type="Rhea" id="RHEA-COMP:9685"/>
        <dbReference type="Rhea" id="RHEA-COMP:9945"/>
        <dbReference type="ChEBI" id="CHEBI:15378"/>
        <dbReference type="ChEBI" id="CHEBI:64479"/>
        <dbReference type="ChEBI" id="CHEBI:78827"/>
        <dbReference type="ChEBI" id="CHEBI:137740"/>
        <dbReference type="ChEBI" id="CHEBI:137748"/>
        <dbReference type="EC" id="2.3.1.191"/>
    </reaction>
</comment>
<comment type="subunit">
    <text evidence="7">Homotrimer.</text>
</comment>
<keyword evidence="5 7" id="KW-0443">Lipid metabolism</keyword>
<evidence type="ECO:0000259" key="9">
    <source>
        <dbReference type="Pfam" id="PF04613"/>
    </source>
</evidence>
<dbReference type="HAMAP" id="MF_00523">
    <property type="entry name" value="LpxD"/>
    <property type="match status" value="1"/>
</dbReference>
<evidence type="ECO:0000256" key="5">
    <source>
        <dbReference type="ARBA" id="ARBA00023098"/>
    </source>
</evidence>
<dbReference type="InterPro" id="IPR001451">
    <property type="entry name" value="Hexapep"/>
</dbReference>
<dbReference type="SUPFAM" id="SSF51161">
    <property type="entry name" value="Trimeric LpxA-like enzymes"/>
    <property type="match status" value="1"/>
</dbReference>
<evidence type="ECO:0000313" key="10">
    <source>
        <dbReference type="EMBL" id="QGY41046.1"/>
    </source>
</evidence>
<dbReference type="KEGG" id="psel:GM415_13230"/>
<dbReference type="PANTHER" id="PTHR43378">
    <property type="entry name" value="UDP-3-O-ACYLGLUCOSAMINE N-ACYLTRANSFERASE"/>
    <property type="match status" value="1"/>
</dbReference>
<dbReference type="PANTHER" id="PTHR43378:SF2">
    <property type="entry name" value="UDP-3-O-ACYLGLUCOSAMINE N-ACYLTRANSFERASE 1, MITOCHONDRIAL-RELATED"/>
    <property type="match status" value="1"/>
</dbReference>
<dbReference type="InterPro" id="IPR011004">
    <property type="entry name" value="Trimer_LpxA-like_sf"/>
</dbReference>
<dbReference type="Pfam" id="PF00132">
    <property type="entry name" value="Hexapep"/>
    <property type="match status" value="2"/>
</dbReference>
<feature type="domain" description="UDP-3-O-[3-hydroxymyristoyl] glucosamine N-acyltransferase non-repeat region" evidence="9">
    <location>
        <begin position="20"/>
        <end position="85"/>
    </location>
</feature>
<dbReference type="InterPro" id="IPR007691">
    <property type="entry name" value="LpxD"/>
</dbReference>
<dbReference type="GO" id="GO:0103118">
    <property type="term" value="F:UDP-3-O-[(3R)-3-hydroxyacyl]-glucosamine N-acyltransferase activity"/>
    <property type="evidence" value="ECO:0007669"/>
    <property type="project" value="UniProtKB-EC"/>
</dbReference>
<gene>
    <name evidence="7 10" type="primary">lpxD</name>
    <name evidence="10" type="ORF">GM415_13230</name>
</gene>
<comment type="function">
    <text evidence="7">Catalyzes the N-acylation of UDP-3-O-acylglucosamine using 3-hydroxyacyl-ACP as the acyl donor. Is involved in the biosynthesis of lipid A, a phosphorylated glycolipid that anchors the lipopolysaccharide to the outer membrane of the cell.</text>
</comment>
<dbReference type="RefSeq" id="WP_158948932.1">
    <property type="nucleotide sequence ID" value="NZ_CP046400.1"/>
</dbReference>
<dbReference type="Pfam" id="PF04613">
    <property type="entry name" value="LpxD"/>
    <property type="match status" value="1"/>
</dbReference>
<dbReference type="EMBL" id="CP046400">
    <property type="protein sequence ID" value="QGY41046.1"/>
    <property type="molecule type" value="Genomic_DNA"/>
</dbReference>
<protein>
    <recommendedName>
        <fullName evidence="7">UDP-3-O-acylglucosamine N-acyltransferase</fullName>
        <ecNumber evidence="7">2.3.1.191</ecNumber>
    </recommendedName>
</protein>
<comment type="similarity">
    <text evidence="7">Belongs to the transferase hexapeptide repeat family. LpxD subfamily.</text>
</comment>
<evidence type="ECO:0000256" key="7">
    <source>
        <dbReference type="HAMAP-Rule" id="MF_00523"/>
    </source>
</evidence>
<dbReference type="GO" id="GO:0016410">
    <property type="term" value="F:N-acyltransferase activity"/>
    <property type="evidence" value="ECO:0007669"/>
    <property type="project" value="InterPro"/>
</dbReference>
<keyword evidence="8" id="KW-0175">Coiled coil</keyword>
<dbReference type="PROSITE" id="PS00101">
    <property type="entry name" value="HEXAPEP_TRANSFERASES"/>
    <property type="match status" value="1"/>
</dbReference>
<feature type="active site" description="Proton acceptor" evidence="7">
    <location>
        <position position="236"/>
    </location>
</feature>
<dbReference type="CDD" id="cd03352">
    <property type="entry name" value="LbH_LpxD"/>
    <property type="match status" value="1"/>
</dbReference>
<dbReference type="InterPro" id="IPR020573">
    <property type="entry name" value="UDP_GlcNAc_AcTrfase_non-rep"/>
</dbReference>
<proteinExistence type="inferred from homology"/>
<evidence type="ECO:0000256" key="2">
    <source>
        <dbReference type="ARBA" id="ARBA00022556"/>
    </source>
</evidence>
<reference evidence="10 11" key="1">
    <citation type="submission" date="2019-11" db="EMBL/GenBank/DDBJ databases">
        <authorList>
            <person name="Zheng R.K."/>
            <person name="Sun C.M."/>
        </authorList>
    </citation>
    <scope>NUCLEOTIDE SEQUENCE [LARGE SCALE GENOMIC DNA]</scope>
    <source>
        <strain evidence="10 11">SRB007</strain>
    </source>
</reference>
<evidence type="ECO:0000256" key="8">
    <source>
        <dbReference type="SAM" id="Coils"/>
    </source>
</evidence>
<keyword evidence="11" id="KW-1185">Reference proteome</keyword>
<dbReference type="UniPathway" id="UPA00973"/>
<feature type="coiled-coil region" evidence="8">
    <location>
        <begin position="320"/>
        <end position="347"/>
    </location>
</feature>
<evidence type="ECO:0000256" key="6">
    <source>
        <dbReference type="ARBA" id="ARBA00023315"/>
    </source>
</evidence>
<keyword evidence="1 7" id="KW-0444">Lipid biosynthesis</keyword>
<keyword evidence="6 7" id="KW-0012">Acyltransferase</keyword>
<keyword evidence="4 7" id="KW-0677">Repeat</keyword>
<accession>A0A6I6JDX0</accession>
<evidence type="ECO:0000256" key="4">
    <source>
        <dbReference type="ARBA" id="ARBA00022737"/>
    </source>
</evidence>